<dbReference type="EMBL" id="JAULSY010000078">
    <property type="protein sequence ID" value="KAK0667064.1"/>
    <property type="molecule type" value="Genomic_DNA"/>
</dbReference>
<feature type="compositionally biased region" description="Gly residues" evidence="1">
    <location>
        <begin position="9"/>
        <end position="25"/>
    </location>
</feature>
<dbReference type="Proteomes" id="UP001174997">
    <property type="component" value="Unassembled WGS sequence"/>
</dbReference>
<proteinExistence type="predicted"/>
<evidence type="ECO:0000313" key="3">
    <source>
        <dbReference type="Proteomes" id="UP001174997"/>
    </source>
</evidence>
<evidence type="ECO:0000313" key="2">
    <source>
        <dbReference type="EMBL" id="KAK0667064.1"/>
    </source>
</evidence>
<organism evidence="2 3">
    <name type="scientific">Cercophora samala</name>
    <dbReference type="NCBI Taxonomy" id="330535"/>
    <lineage>
        <taxon>Eukaryota</taxon>
        <taxon>Fungi</taxon>
        <taxon>Dikarya</taxon>
        <taxon>Ascomycota</taxon>
        <taxon>Pezizomycotina</taxon>
        <taxon>Sordariomycetes</taxon>
        <taxon>Sordariomycetidae</taxon>
        <taxon>Sordariales</taxon>
        <taxon>Lasiosphaeriaceae</taxon>
        <taxon>Cercophora</taxon>
    </lineage>
</organism>
<dbReference type="AlphaFoldDB" id="A0AA40D9Q8"/>
<gene>
    <name evidence="2" type="ORF">QBC41DRAFT_304720</name>
</gene>
<protein>
    <submittedName>
        <fullName evidence="2">Uncharacterized protein</fullName>
    </submittedName>
</protein>
<reference evidence="2" key="1">
    <citation type="submission" date="2023-06" db="EMBL/GenBank/DDBJ databases">
        <title>Genome-scale phylogeny and comparative genomics of the fungal order Sordariales.</title>
        <authorList>
            <consortium name="Lawrence Berkeley National Laboratory"/>
            <person name="Hensen N."/>
            <person name="Bonometti L."/>
            <person name="Westerberg I."/>
            <person name="Brannstrom I.O."/>
            <person name="Guillou S."/>
            <person name="Cros-Aarteil S."/>
            <person name="Calhoun S."/>
            <person name="Haridas S."/>
            <person name="Kuo A."/>
            <person name="Mondo S."/>
            <person name="Pangilinan J."/>
            <person name="Riley R."/>
            <person name="Labutti K."/>
            <person name="Andreopoulos B."/>
            <person name="Lipzen A."/>
            <person name="Chen C."/>
            <person name="Yanf M."/>
            <person name="Daum C."/>
            <person name="Ng V."/>
            <person name="Clum A."/>
            <person name="Steindorff A."/>
            <person name="Ohm R."/>
            <person name="Martin F."/>
            <person name="Silar P."/>
            <person name="Natvig D."/>
            <person name="Lalanne C."/>
            <person name="Gautier V."/>
            <person name="Ament-Velasquez S.L."/>
            <person name="Kruys A."/>
            <person name="Hutchinson M.I."/>
            <person name="Powell A.J."/>
            <person name="Barry K."/>
            <person name="Miller A.N."/>
            <person name="Grigoriev I.V."/>
            <person name="Debuchy R."/>
            <person name="Gladieux P."/>
            <person name="Thoren M.H."/>
            <person name="Johannesson H."/>
        </authorList>
    </citation>
    <scope>NUCLEOTIDE SEQUENCE</scope>
    <source>
        <strain evidence="2">CBS 307.81</strain>
    </source>
</reference>
<feature type="region of interest" description="Disordered" evidence="1">
    <location>
        <begin position="1"/>
        <end position="31"/>
    </location>
</feature>
<feature type="region of interest" description="Disordered" evidence="1">
    <location>
        <begin position="309"/>
        <end position="351"/>
    </location>
</feature>
<name>A0AA40D9Q8_9PEZI</name>
<keyword evidence="3" id="KW-1185">Reference proteome</keyword>
<comment type="caution">
    <text evidence="2">The sequence shown here is derived from an EMBL/GenBank/DDBJ whole genome shotgun (WGS) entry which is preliminary data.</text>
</comment>
<sequence>MARGNALGPRGGGSSRGGRGGSRGRGGGRGRGRYVGAAYAASLAPIRENTEHVFSDIANVSSPSVSGGFNLRRHPTTGRPHNNWFGPVTGTILLKYFKCSVDSPESYQFQNLNSSEANPDGVAFAIVDVNDQPLWTKYGGIVYTNSRLHLLPDYAKNKAALLSQHQEATEKEKLRRIIDATTEDIKFHRYGLEDGPDMETYDPHGNVTGMIVPGEWQKKKYENPILAGCNNTASLKYTPGPHSPIAVFEIFPGDDRAQFILWFRIEEIELFAANSAALVEKFHQIGLNGAVDTEWAALKLSRVLPGDPQYRRHPSWRKTEKSQYGLGREKERLGSVENKCSDEEDGAGERETKLAEQLVAGEEARGSEETGVVEGAGERIAASLAEMEEEELAELVRVLAVDERMQALVEKAKESLRARVEDVEEEEEEEE</sequence>
<accession>A0AA40D9Q8</accession>
<feature type="compositionally biased region" description="Basic and acidic residues" evidence="1">
    <location>
        <begin position="317"/>
        <end position="334"/>
    </location>
</feature>
<evidence type="ECO:0000256" key="1">
    <source>
        <dbReference type="SAM" id="MobiDB-lite"/>
    </source>
</evidence>